<dbReference type="InterPro" id="IPR005302">
    <property type="entry name" value="MoCF_Sase_C"/>
</dbReference>
<dbReference type="CDD" id="cd00207">
    <property type="entry name" value="fer2"/>
    <property type="match status" value="1"/>
</dbReference>
<dbReference type="PROSITE" id="PS51085">
    <property type="entry name" value="2FE2S_FER_2"/>
    <property type="match status" value="1"/>
</dbReference>
<gene>
    <name evidence="5" type="ORF">FB567DRAFT_565259</name>
</gene>
<evidence type="ECO:0000259" key="3">
    <source>
        <dbReference type="PROSITE" id="PS51085"/>
    </source>
</evidence>
<dbReference type="InterPro" id="IPR017938">
    <property type="entry name" value="Riboflavin_synthase-like_b-brl"/>
</dbReference>
<keyword evidence="1" id="KW-0001">2Fe-2S</keyword>
<dbReference type="GO" id="GO:0016301">
    <property type="term" value="F:kinase activity"/>
    <property type="evidence" value="ECO:0007669"/>
    <property type="project" value="UniProtKB-KW"/>
</dbReference>
<dbReference type="OrthoDB" id="5390at2759"/>
<dbReference type="SUPFAM" id="SSF54292">
    <property type="entry name" value="2Fe-2S ferredoxin-like"/>
    <property type="match status" value="1"/>
</dbReference>
<dbReference type="InterPro" id="IPR001041">
    <property type="entry name" value="2Fe-2S_ferredoxin-type"/>
</dbReference>
<dbReference type="InterPro" id="IPR039261">
    <property type="entry name" value="FNR_nucleotide-bd"/>
</dbReference>
<dbReference type="Gene3D" id="3.10.20.30">
    <property type="match status" value="1"/>
</dbReference>
<keyword evidence="5" id="KW-0418">Kinase</keyword>
<organism evidence="5 6">
    <name type="scientific">Paraphoma chrysanthemicola</name>
    <dbReference type="NCBI Taxonomy" id="798071"/>
    <lineage>
        <taxon>Eukaryota</taxon>
        <taxon>Fungi</taxon>
        <taxon>Dikarya</taxon>
        <taxon>Ascomycota</taxon>
        <taxon>Pezizomycotina</taxon>
        <taxon>Dothideomycetes</taxon>
        <taxon>Pleosporomycetidae</taxon>
        <taxon>Pleosporales</taxon>
        <taxon>Pleosporineae</taxon>
        <taxon>Phaeosphaeriaceae</taxon>
        <taxon>Paraphoma</taxon>
    </lineage>
</organism>
<dbReference type="GO" id="GO:0030151">
    <property type="term" value="F:molybdenum ion binding"/>
    <property type="evidence" value="ECO:0007669"/>
    <property type="project" value="InterPro"/>
</dbReference>
<keyword evidence="6" id="KW-1185">Reference proteome</keyword>
<dbReference type="Pfam" id="PF00111">
    <property type="entry name" value="Fer2"/>
    <property type="match status" value="1"/>
</dbReference>
<dbReference type="InterPro" id="IPR011037">
    <property type="entry name" value="Pyrv_Knase-like_insert_dom_sf"/>
</dbReference>
<dbReference type="Pfam" id="PF03473">
    <property type="entry name" value="MOSC"/>
    <property type="match status" value="1"/>
</dbReference>
<dbReference type="GO" id="GO:0030170">
    <property type="term" value="F:pyridoxal phosphate binding"/>
    <property type="evidence" value="ECO:0007669"/>
    <property type="project" value="InterPro"/>
</dbReference>
<dbReference type="Proteomes" id="UP000813461">
    <property type="component" value="Unassembled WGS sequence"/>
</dbReference>
<evidence type="ECO:0000259" key="4">
    <source>
        <dbReference type="PROSITE" id="PS51340"/>
    </source>
</evidence>
<evidence type="ECO:0000256" key="1">
    <source>
        <dbReference type="ARBA" id="ARBA00022714"/>
    </source>
</evidence>
<dbReference type="Gene3D" id="3.40.50.80">
    <property type="entry name" value="Nucleotide-binding domain of ferredoxin-NADP reductase (FNR) module"/>
    <property type="match status" value="1"/>
</dbReference>
<accession>A0A8K0VS46</accession>
<dbReference type="Gene3D" id="2.40.33.20">
    <property type="entry name" value="PK beta-barrel domain-like"/>
    <property type="match status" value="1"/>
</dbReference>
<dbReference type="SUPFAM" id="SSF52343">
    <property type="entry name" value="Ferredoxin reductase-like, C-terminal NADP-linked domain"/>
    <property type="match status" value="1"/>
</dbReference>
<evidence type="ECO:0000256" key="2">
    <source>
        <dbReference type="ARBA" id="ARBA00023014"/>
    </source>
</evidence>
<keyword evidence="5" id="KW-0808">Transferase</keyword>
<dbReference type="InterPro" id="IPR036010">
    <property type="entry name" value="2Fe-2S_ferredoxin-like_sf"/>
</dbReference>
<evidence type="ECO:0000313" key="6">
    <source>
        <dbReference type="Proteomes" id="UP000813461"/>
    </source>
</evidence>
<feature type="domain" description="MOSC" evidence="4">
    <location>
        <begin position="39"/>
        <end position="174"/>
    </location>
</feature>
<keyword evidence="5" id="KW-0670">Pyruvate</keyword>
<dbReference type="InterPro" id="IPR052353">
    <property type="entry name" value="Benzoxazolinone_Detox_Enz"/>
</dbReference>
<evidence type="ECO:0000313" key="5">
    <source>
        <dbReference type="EMBL" id="KAH7067842.1"/>
    </source>
</evidence>
<keyword evidence="2" id="KW-0411">Iron-sulfur</keyword>
<protein>
    <submittedName>
        <fullName evidence="5">Pyruvate kinase-like protein</fullName>
    </submittedName>
</protein>
<dbReference type="SUPFAM" id="SSF63380">
    <property type="entry name" value="Riboflavin synthase domain-like"/>
    <property type="match status" value="1"/>
</dbReference>
<dbReference type="AlphaFoldDB" id="A0A8K0VS46"/>
<reference evidence="5" key="1">
    <citation type="journal article" date="2021" name="Nat. Commun.">
        <title>Genetic determinants of endophytism in the Arabidopsis root mycobiome.</title>
        <authorList>
            <person name="Mesny F."/>
            <person name="Miyauchi S."/>
            <person name="Thiergart T."/>
            <person name="Pickel B."/>
            <person name="Atanasova L."/>
            <person name="Karlsson M."/>
            <person name="Huettel B."/>
            <person name="Barry K.W."/>
            <person name="Haridas S."/>
            <person name="Chen C."/>
            <person name="Bauer D."/>
            <person name="Andreopoulos W."/>
            <person name="Pangilinan J."/>
            <person name="LaButti K."/>
            <person name="Riley R."/>
            <person name="Lipzen A."/>
            <person name="Clum A."/>
            <person name="Drula E."/>
            <person name="Henrissat B."/>
            <person name="Kohler A."/>
            <person name="Grigoriev I.V."/>
            <person name="Martin F.M."/>
            <person name="Hacquard S."/>
        </authorList>
    </citation>
    <scope>NUCLEOTIDE SEQUENCE</scope>
    <source>
        <strain evidence="5">MPI-SDFR-AT-0120</strain>
    </source>
</reference>
<sequence length="460" mass="50926">MTPSIDLPPIEIPPRTTLKQIRTSKLRPFGNVLSDIDKQSRTGKLYVSSLGLPDDEHDLTFHGGIDKAIHQYCSANYSFWLNLFPSPVICARFVPGGFGENLVADGFDENSLLTGGSNGCLLEVSLPRQPCFKLNQRFGIKNFAPRTHQQAKTGWHYRVKEEGWIEEGWKSKSFRGAILTDVAVMQHLMATEVMGDECKEVFKERWRKIQEKEAAIKRAPETWKDLKVKKKSLETPRIVRLDVEVVQKSAQSSDIAAGSHALIKLPNGLKRAYSVVSGNTDSLVLGAIRESNDVAFMSLLSKLGPNINIYDKSKGQRLDITDILKNRVWNSHAYICGPQRMIDAAVETATAVGMTSNEVHYEVFHADLSGDPFSVEDVSKERKAVLQVKAEQTLLDVMRDAGFEIGSSCEAGNCGTCRVPVRYGRVQHRGSALTETEQKAEMLACVSRGIGHIVVGVPEG</sequence>
<dbReference type="GO" id="GO:0051537">
    <property type="term" value="F:2 iron, 2 sulfur cluster binding"/>
    <property type="evidence" value="ECO:0007669"/>
    <property type="project" value="UniProtKB-KW"/>
</dbReference>
<dbReference type="PANTHER" id="PTHR30212:SF2">
    <property type="entry name" value="PROTEIN YIIM"/>
    <property type="match status" value="1"/>
</dbReference>
<feature type="domain" description="2Fe-2S ferredoxin-type" evidence="3">
    <location>
        <begin position="373"/>
        <end position="460"/>
    </location>
</feature>
<dbReference type="PANTHER" id="PTHR30212">
    <property type="entry name" value="PROTEIN YIIM"/>
    <property type="match status" value="1"/>
</dbReference>
<dbReference type="InterPro" id="IPR012675">
    <property type="entry name" value="Beta-grasp_dom_sf"/>
</dbReference>
<comment type="caution">
    <text evidence="5">The sequence shown here is derived from an EMBL/GenBank/DDBJ whole genome shotgun (WGS) entry which is preliminary data.</text>
</comment>
<keyword evidence="1" id="KW-0408">Iron</keyword>
<name>A0A8K0VS46_9PLEO</name>
<dbReference type="EMBL" id="JAGMVJ010000033">
    <property type="protein sequence ID" value="KAH7067842.1"/>
    <property type="molecule type" value="Genomic_DNA"/>
</dbReference>
<dbReference type="PROSITE" id="PS00197">
    <property type="entry name" value="2FE2S_FER_1"/>
    <property type="match status" value="1"/>
</dbReference>
<proteinExistence type="predicted"/>
<dbReference type="SUPFAM" id="SSF50800">
    <property type="entry name" value="PK beta-barrel domain-like"/>
    <property type="match status" value="1"/>
</dbReference>
<dbReference type="InterPro" id="IPR006058">
    <property type="entry name" value="2Fe2S_fd_BS"/>
</dbReference>
<dbReference type="PROSITE" id="PS51340">
    <property type="entry name" value="MOSC"/>
    <property type="match status" value="1"/>
</dbReference>
<keyword evidence="1" id="KW-0479">Metal-binding</keyword>